<dbReference type="GeneID" id="91287270"/>
<proteinExistence type="predicted"/>
<sequence length="375" mass="42280">MGTDSRTFGSWRLRGGRYEQAGLPVEVLAEFARYERLVVDVARGLYKQRHATRQRVPRGFASSFSLRLSDIQRGSVVPVLERTAVEADALFDDRDAGIFEEARMVIQSALLSIQKGSGIPPNFPPHALREFSSFGRTLRGDEFIEFDSGTADAVVYSQSVRRKIQEQARLDRFEIETLVLGQCTGVDADRGTFQFRLTRSEKVILGRFSSDDVVADLRQYVDRSTMAPTVAISAVAIQSMNEEIIEIQDVLSIEPVLPADWSDRLSELHDLEAGWLDGVGRQVSRKVLREVESLLLEFLDEQVQRPYIYPTEDGGVQLEWPYAAGEVTLTVTADEKVEAYAFSKSDDQENDKSFHWRQLSEIVEFVIGGIIRYAD</sequence>
<evidence type="ECO:0000313" key="2">
    <source>
        <dbReference type="Proteomes" id="UP000265765"/>
    </source>
</evidence>
<gene>
    <name evidence="1" type="ORF">DWG14_03889</name>
</gene>
<accession>A0AAI8L1H2</accession>
<dbReference type="Proteomes" id="UP000265765">
    <property type="component" value="Chromosome"/>
</dbReference>
<dbReference type="KEGG" id="sge:DWG14_03889"/>
<reference evidence="1 2" key="1">
    <citation type="submission" date="2018-09" db="EMBL/GenBank/DDBJ databases">
        <title>Production of Trimethoprim by Streptomyces sp. 3E-1.</title>
        <authorList>
            <person name="Kang H.J."/>
            <person name="Kim S.B."/>
        </authorList>
    </citation>
    <scope>NUCLEOTIDE SEQUENCE [LARGE SCALE GENOMIC DNA]</scope>
    <source>
        <strain evidence="1 2">3E-1</strain>
    </source>
</reference>
<protein>
    <submittedName>
        <fullName evidence="1">Uncharacterized protein</fullName>
    </submittedName>
</protein>
<dbReference type="EMBL" id="CP032427">
    <property type="protein sequence ID" value="AYC39647.1"/>
    <property type="molecule type" value="Genomic_DNA"/>
</dbReference>
<dbReference type="RefSeq" id="WP_162952056.1">
    <property type="nucleotide sequence ID" value="NZ_CP032427.1"/>
</dbReference>
<dbReference type="AlphaFoldDB" id="A0AAI8L1H2"/>
<name>A0AAI8L1H2_9ACTN</name>
<organism evidence="1 2">
    <name type="scientific">Streptomyces griseorubiginosus</name>
    <dbReference type="NCBI Taxonomy" id="67304"/>
    <lineage>
        <taxon>Bacteria</taxon>
        <taxon>Bacillati</taxon>
        <taxon>Actinomycetota</taxon>
        <taxon>Actinomycetes</taxon>
        <taxon>Kitasatosporales</taxon>
        <taxon>Streptomycetaceae</taxon>
        <taxon>Streptomyces</taxon>
    </lineage>
</organism>
<evidence type="ECO:0000313" key="1">
    <source>
        <dbReference type="EMBL" id="AYC39647.1"/>
    </source>
</evidence>